<sequence>MLTKEQSLSLAKQHGMSCGVTILPDSPLFNNTQNLVDFANTLYAAGAKDMQERCARVCRDVEAENTVPPLIDFEASECERRILALETT</sequence>
<reference evidence="1" key="1">
    <citation type="submission" date="2020-04" db="EMBL/GenBank/DDBJ databases">
        <authorList>
            <person name="Chiriac C."/>
            <person name="Salcher M."/>
            <person name="Ghai R."/>
            <person name="Kavagutti S V."/>
        </authorList>
    </citation>
    <scope>NUCLEOTIDE SEQUENCE</scope>
</reference>
<accession>A0A6J5LSM3</accession>
<evidence type="ECO:0000313" key="1">
    <source>
        <dbReference type="EMBL" id="CAB4134719.1"/>
    </source>
</evidence>
<dbReference type="EMBL" id="LR796290">
    <property type="protein sequence ID" value="CAB4134719.1"/>
    <property type="molecule type" value="Genomic_DNA"/>
</dbReference>
<proteinExistence type="predicted"/>
<name>A0A6J5LSM3_9CAUD</name>
<protein>
    <submittedName>
        <fullName evidence="1">Uncharacterized protein</fullName>
    </submittedName>
</protein>
<gene>
    <name evidence="1" type="ORF">UFOVP275_5</name>
</gene>
<organism evidence="1">
    <name type="scientific">uncultured Caudovirales phage</name>
    <dbReference type="NCBI Taxonomy" id="2100421"/>
    <lineage>
        <taxon>Viruses</taxon>
        <taxon>Duplodnaviria</taxon>
        <taxon>Heunggongvirae</taxon>
        <taxon>Uroviricota</taxon>
        <taxon>Caudoviricetes</taxon>
        <taxon>Peduoviridae</taxon>
        <taxon>Maltschvirus</taxon>
        <taxon>Maltschvirus maltsch</taxon>
    </lineage>
</organism>